<organism evidence="5 6">
    <name type="scientific">Sebaldella termitidis (strain ATCC 33386 / NCTC 11300)</name>
    <dbReference type="NCBI Taxonomy" id="526218"/>
    <lineage>
        <taxon>Bacteria</taxon>
        <taxon>Fusobacteriati</taxon>
        <taxon>Fusobacteriota</taxon>
        <taxon>Fusobacteriia</taxon>
        <taxon>Fusobacteriales</taxon>
        <taxon>Leptotrichiaceae</taxon>
        <taxon>Sebaldella</taxon>
    </lineage>
</organism>
<protein>
    <submittedName>
        <fullName evidence="5">Deoxynucleoside kinase</fullName>
    </submittedName>
</protein>
<feature type="binding site" evidence="2">
    <location>
        <position position="163"/>
    </location>
    <ligand>
        <name>substrate</name>
    </ligand>
</feature>
<evidence type="ECO:0000256" key="1">
    <source>
        <dbReference type="PIRSR" id="PIRSR000705-1"/>
    </source>
</evidence>
<dbReference type="Gene3D" id="3.40.50.300">
    <property type="entry name" value="P-loop containing nucleotide triphosphate hydrolases"/>
    <property type="match status" value="1"/>
</dbReference>
<accession>D1AFU8</accession>
<keyword evidence="5" id="KW-0808">Transferase</keyword>
<dbReference type="CDD" id="cd01673">
    <property type="entry name" value="dNK"/>
    <property type="match status" value="1"/>
</dbReference>
<feature type="binding site" evidence="2">
    <location>
        <position position="51"/>
    </location>
    <ligand>
        <name>substrate</name>
    </ligand>
</feature>
<dbReference type="SUPFAM" id="SSF52540">
    <property type="entry name" value="P-loop containing nucleoside triphosphate hydrolases"/>
    <property type="match status" value="1"/>
</dbReference>
<dbReference type="InterPro" id="IPR050566">
    <property type="entry name" value="Deoxyribonucleoside_kinase"/>
</dbReference>
<reference evidence="6" key="1">
    <citation type="submission" date="2009-09" db="EMBL/GenBank/DDBJ databases">
        <title>The complete chromosome of Sebaldella termitidis ATCC 33386.</title>
        <authorList>
            <consortium name="US DOE Joint Genome Institute (JGI-PGF)"/>
            <person name="Lucas S."/>
            <person name="Copeland A."/>
            <person name="Lapidus A."/>
            <person name="Glavina del Rio T."/>
            <person name="Dalin E."/>
            <person name="Tice H."/>
            <person name="Bruce D."/>
            <person name="Goodwin L."/>
            <person name="Pitluck S."/>
            <person name="Kyrpides N."/>
            <person name="Mavromatis K."/>
            <person name="Ivanova N."/>
            <person name="Mikhailova N."/>
            <person name="Sims D."/>
            <person name="Meincke L."/>
            <person name="Brettin T."/>
            <person name="Detter J.C."/>
            <person name="Han C."/>
            <person name="Larimer F."/>
            <person name="Land M."/>
            <person name="Hauser L."/>
            <person name="Markowitz V."/>
            <person name="Cheng J.F."/>
            <person name="Hugenholtz P."/>
            <person name="Woyke T."/>
            <person name="Wu D."/>
            <person name="Eisen J.A."/>
        </authorList>
    </citation>
    <scope>NUCLEOTIDE SEQUENCE [LARGE SCALE GENOMIC DNA]</scope>
    <source>
        <strain evidence="6">ATCC 33386 / NCTC 11300</strain>
    </source>
</reference>
<feature type="domain" description="Deoxynucleoside kinase" evidence="4">
    <location>
        <begin position="23"/>
        <end position="217"/>
    </location>
</feature>
<dbReference type="InterPro" id="IPR027417">
    <property type="entry name" value="P-loop_NTPase"/>
</dbReference>
<dbReference type="GO" id="GO:0019136">
    <property type="term" value="F:deoxynucleoside kinase activity"/>
    <property type="evidence" value="ECO:0007669"/>
    <property type="project" value="InterPro"/>
</dbReference>
<sequence length="226" mass="26964">MNNYYKEYFENMKIKESIMDGIICVDGVVGVGKSTLGKLIAEKYSMIFFEEPVVNNPILDKFYYDKKRYSFPLQIFFLNKRFKAMKEAAKINKCVMDRSIYGDVIFSRMLMEDGDMTHEEFELYEELLYNMLEHIQKPKLMIYLETSVDSAMEKIKKRGREYELVVTRGYWESLNANYRAYFESYNISDILKINVDNMDFVSNFEDKEHILKLIDNKIKEIENQTK</sequence>
<gene>
    <name evidence="5" type="ordered locus">Sterm_1115</name>
</gene>
<reference evidence="5 6" key="2">
    <citation type="journal article" date="2010" name="Stand. Genomic Sci.">
        <title>Complete genome sequence of Sebaldella termitidis type strain (NCTC 11300).</title>
        <authorList>
            <person name="Harmon-Smith M."/>
            <person name="Celia L."/>
            <person name="Chertkov O."/>
            <person name="Lapidus A."/>
            <person name="Copeland A."/>
            <person name="Glavina Del Rio T."/>
            <person name="Nolan M."/>
            <person name="Lucas S."/>
            <person name="Tice H."/>
            <person name="Cheng J.F."/>
            <person name="Han C."/>
            <person name="Detter J.C."/>
            <person name="Bruce D."/>
            <person name="Goodwin L."/>
            <person name="Pitluck S."/>
            <person name="Pati A."/>
            <person name="Liolios K."/>
            <person name="Ivanova N."/>
            <person name="Mavromatis K."/>
            <person name="Mikhailova N."/>
            <person name="Chen A."/>
            <person name="Palaniappan K."/>
            <person name="Land M."/>
            <person name="Hauser L."/>
            <person name="Chang Y.J."/>
            <person name="Jeffries C.D."/>
            <person name="Brettin T."/>
            <person name="Goker M."/>
            <person name="Beck B."/>
            <person name="Bristow J."/>
            <person name="Eisen J.A."/>
            <person name="Markowitz V."/>
            <person name="Hugenholtz P."/>
            <person name="Kyrpides N.C."/>
            <person name="Klenk H.P."/>
            <person name="Chen F."/>
        </authorList>
    </citation>
    <scope>NUCLEOTIDE SEQUENCE [LARGE SCALE GENOMIC DNA]</scope>
    <source>
        <strain evidence="6">ATCC 33386 / NCTC 11300</strain>
    </source>
</reference>
<feature type="binding site" evidence="2">
    <location>
        <position position="103"/>
    </location>
    <ligand>
        <name>substrate</name>
    </ligand>
</feature>
<evidence type="ECO:0000313" key="6">
    <source>
        <dbReference type="Proteomes" id="UP000000845"/>
    </source>
</evidence>
<dbReference type="PIRSF" id="PIRSF000705">
    <property type="entry name" value="DNK"/>
    <property type="match status" value="1"/>
</dbReference>
<evidence type="ECO:0000256" key="3">
    <source>
        <dbReference type="PIRSR" id="PIRSR000705-3"/>
    </source>
</evidence>
<dbReference type="Pfam" id="PF01712">
    <property type="entry name" value="dNK"/>
    <property type="match status" value="1"/>
</dbReference>
<dbReference type="GO" id="GO:0005737">
    <property type="term" value="C:cytoplasm"/>
    <property type="evidence" value="ECO:0007669"/>
    <property type="project" value="TreeGrafter"/>
</dbReference>
<dbReference type="KEGG" id="str:Sterm_1115"/>
<dbReference type="PANTHER" id="PTHR10513">
    <property type="entry name" value="DEOXYNUCLEOSIDE KINASE"/>
    <property type="match status" value="1"/>
</dbReference>
<evidence type="ECO:0000259" key="4">
    <source>
        <dbReference type="Pfam" id="PF01712"/>
    </source>
</evidence>
<feature type="binding site" evidence="2">
    <location>
        <position position="63"/>
    </location>
    <ligand>
        <name>substrate</name>
    </ligand>
</feature>
<feature type="active site" description="Proton acceptor" evidence="1">
    <location>
        <position position="97"/>
    </location>
</feature>
<dbReference type="InterPro" id="IPR002624">
    <property type="entry name" value="DCK/DGK"/>
</dbReference>
<dbReference type="RefSeq" id="WP_012860579.1">
    <property type="nucleotide sequence ID" value="NC_013517.1"/>
</dbReference>
<keyword evidence="3" id="KW-0547">Nucleotide-binding</keyword>
<proteinExistence type="predicted"/>
<dbReference type="AlphaFoldDB" id="D1AFU8"/>
<keyword evidence="5" id="KW-0418">Kinase</keyword>
<evidence type="ECO:0000256" key="2">
    <source>
        <dbReference type="PIRSR" id="PIRSR000705-2"/>
    </source>
</evidence>
<dbReference type="EMBL" id="CP001739">
    <property type="protein sequence ID" value="ACZ07983.1"/>
    <property type="molecule type" value="Genomic_DNA"/>
</dbReference>
<feature type="binding site" evidence="2">
    <location>
        <position position="74"/>
    </location>
    <ligand>
        <name>substrate</name>
    </ligand>
</feature>
<dbReference type="HOGENOM" id="CLU_030466_2_1_0"/>
<dbReference type="Proteomes" id="UP000000845">
    <property type="component" value="Chromosome"/>
</dbReference>
<dbReference type="InterPro" id="IPR031314">
    <property type="entry name" value="DNK_dom"/>
</dbReference>
<feature type="binding site" evidence="2">
    <location>
        <position position="98"/>
    </location>
    <ligand>
        <name>substrate</name>
    </ligand>
</feature>
<evidence type="ECO:0000313" key="5">
    <source>
        <dbReference type="EMBL" id="ACZ07983.1"/>
    </source>
</evidence>
<dbReference type="eggNOG" id="COG1428">
    <property type="taxonomic scope" value="Bacteria"/>
</dbReference>
<keyword evidence="3" id="KW-0067">ATP-binding</keyword>
<dbReference type="STRING" id="526218.Sterm_1115"/>
<feature type="binding site" evidence="3">
    <location>
        <begin position="27"/>
        <end position="35"/>
    </location>
    <ligand>
        <name>ATP</name>
        <dbReference type="ChEBI" id="CHEBI:30616"/>
    </ligand>
</feature>
<dbReference type="GO" id="GO:0005524">
    <property type="term" value="F:ATP binding"/>
    <property type="evidence" value="ECO:0007669"/>
    <property type="project" value="UniProtKB-KW"/>
</dbReference>
<dbReference type="PANTHER" id="PTHR10513:SF35">
    <property type="entry name" value="DEOXYADENOSINE KINASE"/>
    <property type="match status" value="1"/>
</dbReference>
<keyword evidence="6" id="KW-1185">Reference proteome</keyword>
<name>D1AFU8_SEBTE</name>